<accession>A0ACC2KTI1</accession>
<proteinExistence type="predicted"/>
<dbReference type="Proteomes" id="UP001234297">
    <property type="component" value="Chromosome 11"/>
</dbReference>
<name>A0ACC2KTI1_PERAE</name>
<sequence length="845" mass="95637">MPIHRVQIDPGSALNLISTSALEELDIPPSKLSHTSVSIFGYDGSAQRPVGKIRFRLQIGDLISEVTIYAIKTPSCYNILLRCPWIHENGVVPSTLHQCIKFVGDDGLIHRVFAEKKPFKGKEVHFANSQMYKDEKEEKEEKTASFAGNLRKDKGKAPLQSSEENKPSSKLKESNQSPFVISFKSSKPLQVQPALTPLETPADVEDPASATFVVPETLTEEKPVFFHRSNASSSNCLLEPFRNEGMPQLSLYSPMAQAITKKMGYDAQNPIGLGGGHGILTPLKPTLTKSQLEDWKLHRRIDKSSYGSGYDPDNPMRQLTQRLQSRFADQALTSHVDEDIDLPGYLFEELPDKDPGSSSNWYDFSDDEVELSDDTDARFSDSEEPSSSKEVPYFDPVSVGDWDHLIVSLEKNTDQQDLWTEAEPWSENALGNPQGPVDLETSENVVEEPPSNLPTEDSVQKIDLGTPDNPRPVFINKTIKDEELPEYVSFLREFVDCFAWSYAEMPSLDPKIAVHKLNLQENVRPVKQGQRRFRPDVMDKIEQEVQKLKDVGFIREEQHPEWLANIVPVTKKNGQIRVRVDYRDLNNACPKDEFLLPIPEVMIDNTCGFERMTFMDGFSGYNQIKMHPEDERHTSFRTPFGVYCYTVMPFGLKNAGAIYQRALMKIFQDMQHKTVECYVDDLAVKSKRKEDHLQDLREVFLRLRKHKLRMNPLKCFFGVSSGKFLGIIVRKAGIELDPIKVKAILEMPSPRTLRELKGLQGKLAYIRQFISNLSGKCRPFSRLIKKGVDFVWDAKCEAAVQDIKSYLTKPPVLAVPTTGKPFILYTRALEYSLGALLAQENDGGK</sequence>
<evidence type="ECO:0000313" key="2">
    <source>
        <dbReference type="Proteomes" id="UP001234297"/>
    </source>
</evidence>
<comment type="caution">
    <text evidence="1">The sequence shown here is derived from an EMBL/GenBank/DDBJ whole genome shotgun (WGS) entry which is preliminary data.</text>
</comment>
<dbReference type="EMBL" id="CM056819">
    <property type="protein sequence ID" value="KAJ8624408.1"/>
    <property type="molecule type" value="Genomic_DNA"/>
</dbReference>
<evidence type="ECO:0000313" key="1">
    <source>
        <dbReference type="EMBL" id="KAJ8624408.1"/>
    </source>
</evidence>
<protein>
    <submittedName>
        <fullName evidence="1">Uncharacterized protein</fullName>
    </submittedName>
</protein>
<reference evidence="1 2" key="1">
    <citation type="journal article" date="2022" name="Hortic Res">
        <title>A haplotype resolved chromosomal level avocado genome allows analysis of novel avocado genes.</title>
        <authorList>
            <person name="Nath O."/>
            <person name="Fletcher S.J."/>
            <person name="Hayward A."/>
            <person name="Shaw L.M."/>
            <person name="Masouleh A.K."/>
            <person name="Furtado A."/>
            <person name="Henry R.J."/>
            <person name="Mitter N."/>
        </authorList>
    </citation>
    <scope>NUCLEOTIDE SEQUENCE [LARGE SCALE GENOMIC DNA]</scope>
    <source>
        <strain evidence="2">cv. Hass</strain>
    </source>
</reference>
<keyword evidence="2" id="KW-1185">Reference proteome</keyword>
<gene>
    <name evidence="1" type="ORF">MRB53_032938</name>
</gene>
<organism evidence="1 2">
    <name type="scientific">Persea americana</name>
    <name type="common">Avocado</name>
    <dbReference type="NCBI Taxonomy" id="3435"/>
    <lineage>
        <taxon>Eukaryota</taxon>
        <taxon>Viridiplantae</taxon>
        <taxon>Streptophyta</taxon>
        <taxon>Embryophyta</taxon>
        <taxon>Tracheophyta</taxon>
        <taxon>Spermatophyta</taxon>
        <taxon>Magnoliopsida</taxon>
        <taxon>Magnoliidae</taxon>
        <taxon>Laurales</taxon>
        <taxon>Lauraceae</taxon>
        <taxon>Persea</taxon>
    </lineage>
</organism>